<proteinExistence type="predicted"/>
<dbReference type="WBParaSite" id="JU765_v2.g16191.t1">
    <property type="protein sequence ID" value="JU765_v2.g16191.t1"/>
    <property type="gene ID" value="JU765_v2.g16191"/>
</dbReference>
<reference evidence="2" key="1">
    <citation type="submission" date="2022-11" db="UniProtKB">
        <authorList>
            <consortium name="WormBaseParasite"/>
        </authorList>
    </citation>
    <scope>IDENTIFICATION</scope>
</reference>
<name>A0AC34QGP1_9BILA</name>
<dbReference type="Proteomes" id="UP000887576">
    <property type="component" value="Unplaced"/>
</dbReference>
<protein>
    <submittedName>
        <fullName evidence="2">Uncharacterized protein</fullName>
    </submittedName>
</protein>
<evidence type="ECO:0000313" key="1">
    <source>
        <dbReference type="Proteomes" id="UP000887576"/>
    </source>
</evidence>
<evidence type="ECO:0000313" key="2">
    <source>
        <dbReference type="WBParaSite" id="JU765_v2.g16191.t1"/>
    </source>
</evidence>
<organism evidence="1 2">
    <name type="scientific">Panagrolaimus sp. JU765</name>
    <dbReference type="NCBI Taxonomy" id="591449"/>
    <lineage>
        <taxon>Eukaryota</taxon>
        <taxon>Metazoa</taxon>
        <taxon>Ecdysozoa</taxon>
        <taxon>Nematoda</taxon>
        <taxon>Chromadorea</taxon>
        <taxon>Rhabditida</taxon>
        <taxon>Tylenchina</taxon>
        <taxon>Panagrolaimomorpha</taxon>
        <taxon>Panagrolaimoidea</taxon>
        <taxon>Panagrolaimidae</taxon>
        <taxon>Panagrolaimus</taxon>
    </lineage>
</organism>
<sequence length="150" mass="16820">MTPLALLWLVCALCAISFAVPTRTYSVATGNGNLFRPGFHDSFDGFVKRSIPVQQPFAPSDVVDMENFVKRSVALGRTNFRPSKRSMVMGRIGFRPGKRSVVLDEFPTVGASENRFQTPEFQTDSRIDQFFFPAESAPKKGYFERFGNPI</sequence>
<accession>A0AC34QGP1</accession>